<dbReference type="PIRSF" id="PIRSF002070">
    <property type="entry name" value="SSB"/>
    <property type="match status" value="1"/>
</dbReference>
<dbReference type="SUPFAM" id="SSF50249">
    <property type="entry name" value="Nucleic acid-binding proteins"/>
    <property type="match status" value="1"/>
</dbReference>
<dbReference type="AlphaFoldDB" id="A0AAW6U255"/>
<dbReference type="PANTHER" id="PTHR10302:SF27">
    <property type="entry name" value="SINGLE-STRANDED DNA-BINDING PROTEIN"/>
    <property type="match status" value="1"/>
</dbReference>
<comment type="caution">
    <text evidence="4">The sequence shown here is derived from an EMBL/GenBank/DDBJ whole genome shotgun (WGS) entry which is preliminary data.</text>
</comment>
<evidence type="ECO:0000256" key="2">
    <source>
        <dbReference type="PIRNR" id="PIRNR002070"/>
    </source>
</evidence>
<dbReference type="GO" id="GO:0009295">
    <property type="term" value="C:nucleoid"/>
    <property type="evidence" value="ECO:0007669"/>
    <property type="project" value="TreeGrafter"/>
</dbReference>
<dbReference type="Pfam" id="PF00436">
    <property type="entry name" value="SSB"/>
    <property type="match status" value="1"/>
</dbReference>
<evidence type="ECO:0000313" key="4">
    <source>
        <dbReference type="EMBL" id="MDI6452061.1"/>
    </source>
</evidence>
<dbReference type="GO" id="GO:0006260">
    <property type="term" value="P:DNA replication"/>
    <property type="evidence" value="ECO:0007669"/>
    <property type="project" value="InterPro"/>
</dbReference>
<organism evidence="4 5">
    <name type="scientific">Peloplasma aerotolerans</name>
    <dbReference type="NCBI Taxonomy" id="3044389"/>
    <lineage>
        <taxon>Bacteria</taxon>
        <taxon>Bacillati</taxon>
        <taxon>Mycoplasmatota</taxon>
        <taxon>Mollicutes</taxon>
        <taxon>Acholeplasmatales</taxon>
        <taxon>Acholeplasmataceae</taxon>
        <taxon>Peloplasma</taxon>
    </lineage>
</organism>
<dbReference type="GO" id="GO:0003697">
    <property type="term" value="F:single-stranded DNA binding"/>
    <property type="evidence" value="ECO:0007669"/>
    <property type="project" value="InterPro"/>
</dbReference>
<keyword evidence="1 2" id="KW-0238">DNA-binding</keyword>
<proteinExistence type="predicted"/>
<dbReference type="InterPro" id="IPR012340">
    <property type="entry name" value="NA-bd_OB-fold"/>
</dbReference>
<dbReference type="Proteomes" id="UP001431532">
    <property type="component" value="Unassembled WGS sequence"/>
</dbReference>
<evidence type="ECO:0000313" key="5">
    <source>
        <dbReference type="Proteomes" id="UP001431532"/>
    </source>
</evidence>
<dbReference type="InterPro" id="IPR000424">
    <property type="entry name" value="Primosome_PriB/ssb"/>
</dbReference>
<dbReference type="CDD" id="cd04496">
    <property type="entry name" value="SSB_OBF"/>
    <property type="match status" value="1"/>
</dbReference>
<dbReference type="Gene3D" id="2.40.50.140">
    <property type="entry name" value="Nucleic acid-binding proteins"/>
    <property type="match status" value="1"/>
</dbReference>
<dbReference type="EMBL" id="JASCXW010000001">
    <property type="protein sequence ID" value="MDI6452061.1"/>
    <property type="molecule type" value="Genomic_DNA"/>
</dbReference>
<reference evidence="4" key="1">
    <citation type="submission" date="2023-05" db="EMBL/GenBank/DDBJ databases">
        <title>Mariniplasma microaerophilum sp. nov., a novel anaerobic mollicute isolated from terrestrial mud volcano, Taman Peninsula, Russia.</title>
        <authorList>
            <person name="Khomyakova M.A."/>
            <person name="Merkel A.Y."/>
            <person name="Slobodkin A.I."/>
        </authorList>
    </citation>
    <scope>NUCLEOTIDE SEQUENCE</scope>
    <source>
        <strain evidence="4">M4Ah</strain>
    </source>
</reference>
<evidence type="ECO:0000256" key="1">
    <source>
        <dbReference type="ARBA" id="ARBA00023125"/>
    </source>
</evidence>
<gene>
    <name evidence="4" type="ORF">QJ521_00665</name>
</gene>
<dbReference type="PANTHER" id="PTHR10302">
    <property type="entry name" value="SINGLE-STRANDED DNA-BINDING PROTEIN"/>
    <property type="match status" value="1"/>
</dbReference>
<dbReference type="InterPro" id="IPR011344">
    <property type="entry name" value="ssDNA-bd"/>
</dbReference>
<evidence type="ECO:0000256" key="3">
    <source>
        <dbReference type="RuleBase" id="RU000524"/>
    </source>
</evidence>
<name>A0AAW6U255_9MOLU</name>
<protein>
    <recommendedName>
        <fullName evidence="2 3">Single-stranded DNA-binding protein</fullName>
    </recommendedName>
</protein>
<keyword evidence="5" id="KW-1185">Reference proteome</keyword>
<accession>A0AAW6U255</accession>
<sequence>MLNQVILIGRLTHDPEVRILEDGRKVSYISLAVQRGFKNMDGLYDTDFIKISVWEGLATAIESYCTKGIMIAVKARIQCWKYELPDDKKLNMLEVIAERITYLSSSSKNDTKVSEESS</sequence>
<dbReference type="PROSITE" id="PS50935">
    <property type="entry name" value="SSB"/>
    <property type="match status" value="1"/>
</dbReference>
<dbReference type="NCBIfam" id="TIGR00621">
    <property type="entry name" value="ssb"/>
    <property type="match status" value="1"/>
</dbReference>
<dbReference type="RefSeq" id="WP_282838457.1">
    <property type="nucleotide sequence ID" value="NZ_JASCXW010000001.1"/>
</dbReference>